<comment type="caution">
    <text evidence="2">The sequence shown here is derived from an EMBL/GenBank/DDBJ whole genome shotgun (WGS) entry which is preliminary data.</text>
</comment>
<dbReference type="PROSITE" id="PS51257">
    <property type="entry name" value="PROKAR_LIPOPROTEIN"/>
    <property type="match status" value="1"/>
</dbReference>
<dbReference type="EMBL" id="JBHSFV010000003">
    <property type="protein sequence ID" value="MFC4633794.1"/>
    <property type="molecule type" value="Genomic_DNA"/>
</dbReference>
<accession>A0ABV9HUE7</accession>
<dbReference type="PROSITE" id="PS50005">
    <property type="entry name" value="TPR"/>
    <property type="match status" value="1"/>
</dbReference>
<evidence type="ECO:0000313" key="3">
    <source>
        <dbReference type="Proteomes" id="UP001596043"/>
    </source>
</evidence>
<dbReference type="SUPFAM" id="SSF48452">
    <property type="entry name" value="TPR-like"/>
    <property type="match status" value="1"/>
</dbReference>
<feature type="repeat" description="TPR" evidence="1">
    <location>
        <begin position="197"/>
        <end position="230"/>
    </location>
</feature>
<evidence type="ECO:0000256" key="1">
    <source>
        <dbReference type="PROSITE-ProRule" id="PRU00339"/>
    </source>
</evidence>
<dbReference type="RefSeq" id="WP_379978019.1">
    <property type="nucleotide sequence ID" value="NZ_JBHSFV010000003.1"/>
</dbReference>
<organism evidence="2 3">
    <name type="scientific">Dokdonia ponticola</name>
    <dbReference type="NCBI Taxonomy" id="2041041"/>
    <lineage>
        <taxon>Bacteria</taxon>
        <taxon>Pseudomonadati</taxon>
        <taxon>Bacteroidota</taxon>
        <taxon>Flavobacteriia</taxon>
        <taxon>Flavobacteriales</taxon>
        <taxon>Flavobacteriaceae</taxon>
        <taxon>Dokdonia</taxon>
    </lineage>
</organism>
<dbReference type="SMART" id="SM00028">
    <property type="entry name" value="TPR"/>
    <property type="match status" value="4"/>
</dbReference>
<sequence length="868" mass="100369">MKLGIKYCCCFFFSVLFLTSCSRKKNSFVSRNFHAVTTEYNTLYNGEIALDEGRTSLISTFNDNYWDILPVERIAFKEELSIRLNDDEGDPNFLKAEEKAIKAIQKHSMKIDGEEYNPQVDEAFMLLGKARYFDQRFVPALEAFNYVLAYYPKSNNIAQAKIWKQKANIRLDNNEVAIENLLKIFKIEDKLKDQDKADAYAMLAQAYLNLEHKDTALVYMKEATRLTKKNEERGRYNYIKGQLYNNLGHADSANMAFQNVIDLNRKIPRKYLINAYVEQARNFDYEKGDQVALLELLEDLQYNRENRPFLDKIYYAKAEFFKKTNQIDSALANYNKSLRQDSPDKYLNSRDYLEFAEYNFDNANYQTAGSYYDSVLGELDDRTREFRTIRKKRENLTDVIKYEELSQRNDSILRLTSLSEEEQRSFFAAYIEKVKEQERQDSISRVEEIRNNEFFTSNNKAGGGTSGGNRLGSNARSGNELGEFYFYNTTAVAYGRQAFTKRWGKRSAIDGWRVSAIQNNSLNAGGLPSLSASGDETTSLSVDDYLARIPKGEKALDSLKKERDFAYFQLGLIYKEKFKEYPLASSRLEKLLEFVPEEQLILPAKYNLYQIYTQMDALFPSEAHGAKATNYKQDITTNYPDSRYAAILNNPNTALEQDASSPEAIYNGLFREFQNQRFESLLTSLEERIEQFYGDPFLPKFELLKATALGRYKGYDAYREALKYVALTYPRSEEGKSAQQLLNRAIPKMKFRSFADEATATNWKMVYVFNNSDIQDATALKEQLDAAIETLGYTNYATSFDVYNDRQSFIVIHYLKSKSQAEGLTELLAINKDIKKPVTKENTIIASENYKLIQLHKNLEDYILQSTK</sequence>
<dbReference type="InterPro" id="IPR019734">
    <property type="entry name" value="TPR_rpt"/>
</dbReference>
<evidence type="ECO:0000313" key="2">
    <source>
        <dbReference type="EMBL" id="MFC4633794.1"/>
    </source>
</evidence>
<proteinExistence type="predicted"/>
<dbReference type="InterPro" id="IPR011990">
    <property type="entry name" value="TPR-like_helical_dom_sf"/>
</dbReference>
<name>A0ABV9HUE7_9FLAO</name>
<reference evidence="3" key="1">
    <citation type="journal article" date="2019" name="Int. J. Syst. Evol. Microbiol.">
        <title>The Global Catalogue of Microorganisms (GCM) 10K type strain sequencing project: providing services to taxonomists for standard genome sequencing and annotation.</title>
        <authorList>
            <consortium name="The Broad Institute Genomics Platform"/>
            <consortium name="The Broad Institute Genome Sequencing Center for Infectious Disease"/>
            <person name="Wu L."/>
            <person name="Ma J."/>
        </authorList>
    </citation>
    <scope>NUCLEOTIDE SEQUENCE [LARGE SCALE GENOMIC DNA]</scope>
    <source>
        <strain evidence="3">YJ-61-S</strain>
    </source>
</reference>
<dbReference type="Pfam" id="PF13181">
    <property type="entry name" value="TPR_8"/>
    <property type="match status" value="1"/>
</dbReference>
<protein>
    <submittedName>
        <fullName evidence="2">Tetratricopeptide repeat protein</fullName>
    </submittedName>
</protein>
<dbReference type="Gene3D" id="1.25.40.10">
    <property type="entry name" value="Tetratricopeptide repeat domain"/>
    <property type="match status" value="3"/>
</dbReference>
<keyword evidence="3" id="KW-1185">Reference proteome</keyword>
<keyword evidence="1" id="KW-0802">TPR repeat</keyword>
<gene>
    <name evidence="2" type="ORF">ACFO3O_07740</name>
</gene>
<dbReference type="Proteomes" id="UP001596043">
    <property type="component" value="Unassembled WGS sequence"/>
</dbReference>